<name>A0A0C3S049_PHLG1</name>
<reference evidence="1 2" key="1">
    <citation type="journal article" date="2014" name="PLoS Genet.">
        <title>Analysis of the Phlebiopsis gigantea genome, transcriptome and secretome provides insight into its pioneer colonization strategies of wood.</title>
        <authorList>
            <person name="Hori C."/>
            <person name="Ishida T."/>
            <person name="Igarashi K."/>
            <person name="Samejima M."/>
            <person name="Suzuki H."/>
            <person name="Master E."/>
            <person name="Ferreira P."/>
            <person name="Ruiz-Duenas F.J."/>
            <person name="Held B."/>
            <person name="Canessa P."/>
            <person name="Larrondo L.F."/>
            <person name="Schmoll M."/>
            <person name="Druzhinina I.S."/>
            <person name="Kubicek C.P."/>
            <person name="Gaskell J.A."/>
            <person name="Kersten P."/>
            <person name="St John F."/>
            <person name="Glasner J."/>
            <person name="Sabat G."/>
            <person name="Splinter BonDurant S."/>
            <person name="Syed K."/>
            <person name="Yadav J."/>
            <person name="Mgbeahuruike A.C."/>
            <person name="Kovalchuk A."/>
            <person name="Asiegbu F.O."/>
            <person name="Lackner G."/>
            <person name="Hoffmeister D."/>
            <person name="Rencoret J."/>
            <person name="Gutierrez A."/>
            <person name="Sun H."/>
            <person name="Lindquist E."/>
            <person name="Barry K."/>
            <person name="Riley R."/>
            <person name="Grigoriev I.V."/>
            <person name="Henrissat B."/>
            <person name="Kues U."/>
            <person name="Berka R.M."/>
            <person name="Martinez A.T."/>
            <person name="Covert S.F."/>
            <person name="Blanchette R.A."/>
            <person name="Cullen D."/>
        </authorList>
    </citation>
    <scope>NUCLEOTIDE SEQUENCE [LARGE SCALE GENOMIC DNA]</scope>
    <source>
        <strain evidence="1 2">11061_1 CR5-6</strain>
    </source>
</reference>
<protein>
    <recommendedName>
        <fullName evidence="3">MACPF domain-containing protein</fullName>
    </recommendedName>
</protein>
<dbReference type="AlphaFoldDB" id="A0A0C3S049"/>
<dbReference type="OrthoDB" id="3336780at2759"/>
<accession>A0A0C3S049</accession>
<gene>
    <name evidence="1" type="ORF">PHLGIDRAFT_305076</name>
</gene>
<dbReference type="Proteomes" id="UP000053257">
    <property type="component" value="Unassembled WGS sequence"/>
</dbReference>
<evidence type="ECO:0008006" key="3">
    <source>
        <dbReference type="Google" id="ProtNLM"/>
    </source>
</evidence>
<keyword evidence="2" id="KW-1185">Reference proteome</keyword>
<organism evidence="1 2">
    <name type="scientific">Phlebiopsis gigantea (strain 11061_1 CR5-6)</name>
    <name type="common">White-rot fungus</name>
    <name type="synonym">Peniophora gigantea</name>
    <dbReference type="NCBI Taxonomy" id="745531"/>
    <lineage>
        <taxon>Eukaryota</taxon>
        <taxon>Fungi</taxon>
        <taxon>Dikarya</taxon>
        <taxon>Basidiomycota</taxon>
        <taxon>Agaricomycotina</taxon>
        <taxon>Agaricomycetes</taxon>
        <taxon>Polyporales</taxon>
        <taxon>Phanerochaetaceae</taxon>
        <taxon>Phlebiopsis</taxon>
    </lineage>
</organism>
<dbReference type="HOGENOM" id="CLU_069638_0_0_1"/>
<sequence>MTLLLDEDPNLPSLSYQAKEHVPLYIPWTQKKPIAFGTGLDSSAASRDPAAIADVLRRSALPLLSSPLEYHFEAAEGSGSFRQNSTTSSSSSYEHLHFGGSISVGNRLLGASVRGQYAKDVYANRDSSKVSSQAAVRVGHVVPRRLPGLAPHAFRLLQSDRAAFHAAYGDYFLGGLALGAETATLLSTSSAMDLQKEMQQIQVDAKVLWWKKTVYKKTSTSRAAVNLVNGMDLDQRVLQALAKVGLGVEGGQTDVSEEQCAKLWASGLVVELLFLPYAGLRDYISAAAHPVSARSWDAFM</sequence>
<evidence type="ECO:0000313" key="2">
    <source>
        <dbReference type="Proteomes" id="UP000053257"/>
    </source>
</evidence>
<proteinExistence type="predicted"/>
<dbReference type="EMBL" id="KN840690">
    <property type="protein sequence ID" value="KIP02242.1"/>
    <property type="molecule type" value="Genomic_DNA"/>
</dbReference>
<evidence type="ECO:0000313" key="1">
    <source>
        <dbReference type="EMBL" id="KIP02242.1"/>
    </source>
</evidence>